<gene>
    <name evidence="4" type="primary">aroE</name>
    <name evidence="6" type="ORF">HXK21_09165</name>
</gene>
<evidence type="ECO:0000256" key="1">
    <source>
        <dbReference type="ARBA" id="ARBA00004871"/>
    </source>
</evidence>
<comment type="function">
    <text evidence="4">Involved in the biosynthesis of the chorismate, which leads to the biosynthesis of aromatic amino acids. Catalyzes the reversible NADPH linked reduction of 3-dehydroshikimate (DHSA) to yield shikimate (SA).</text>
</comment>
<protein>
    <recommendedName>
        <fullName evidence="4">Shikimate dehydrogenase (NADP(+))</fullName>
        <shortName evidence="4">SDH</shortName>
        <ecNumber evidence="4">1.1.1.25</ecNumber>
    </recommendedName>
</protein>
<reference evidence="6" key="1">
    <citation type="submission" date="2020-04" db="EMBL/GenBank/DDBJ databases">
        <title>Deep metagenomics examines the oral microbiome during advanced dental caries in children, revealing novel taxa and co-occurrences with host molecules.</title>
        <authorList>
            <person name="Baker J.L."/>
            <person name="Morton J.T."/>
            <person name="Dinis M."/>
            <person name="Alvarez R."/>
            <person name="Tran N.C."/>
            <person name="Knight R."/>
            <person name="Edlund A."/>
        </authorList>
    </citation>
    <scope>NUCLEOTIDE SEQUENCE</scope>
    <source>
        <strain evidence="6">JCVI_34_bin.1</strain>
    </source>
</reference>
<dbReference type="HAMAP" id="MF_00222">
    <property type="entry name" value="Shikimate_DH_AroE"/>
    <property type="match status" value="1"/>
</dbReference>
<comment type="pathway">
    <text evidence="1 4">Metabolic intermediate biosynthesis; chorismate biosynthesis; chorismate from D-erythrose 4-phosphate and phosphoenolpyruvate: step 4/7.</text>
</comment>
<feature type="active site" description="Proton acceptor" evidence="4">
    <location>
        <position position="72"/>
    </location>
</feature>
<dbReference type="GO" id="GO:0004764">
    <property type="term" value="F:shikimate 3-dehydrogenase (NADP+) activity"/>
    <property type="evidence" value="ECO:0007669"/>
    <property type="project" value="UniProtKB-UniRule"/>
</dbReference>
<dbReference type="GO" id="GO:0005829">
    <property type="term" value="C:cytosol"/>
    <property type="evidence" value="ECO:0007669"/>
    <property type="project" value="TreeGrafter"/>
</dbReference>
<feature type="binding site" evidence="4">
    <location>
        <position position="241"/>
    </location>
    <ligand>
        <name>shikimate</name>
        <dbReference type="ChEBI" id="CHEBI:36208"/>
    </ligand>
</feature>
<feature type="binding site" evidence="4">
    <location>
        <position position="234"/>
    </location>
    <ligand>
        <name>NADP(+)</name>
        <dbReference type="ChEBI" id="CHEBI:58349"/>
    </ligand>
</feature>
<keyword evidence="3 4" id="KW-0057">Aromatic amino acid biosynthesis</keyword>
<comment type="subunit">
    <text evidence="4">Homodimer.</text>
</comment>
<proteinExistence type="inferred from homology"/>
<dbReference type="GO" id="GO:0019632">
    <property type="term" value="P:shikimate metabolic process"/>
    <property type="evidence" value="ECO:0007669"/>
    <property type="project" value="TreeGrafter"/>
</dbReference>
<dbReference type="GO" id="GO:0009423">
    <property type="term" value="P:chorismate biosynthetic process"/>
    <property type="evidence" value="ECO:0007669"/>
    <property type="project" value="UniProtKB-UniRule"/>
</dbReference>
<feature type="binding site" evidence="4">
    <location>
        <position position="213"/>
    </location>
    <ligand>
        <name>shikimate</name>
        <dbReference type="ChEBI" id="CHEBI:36208"/>
    </ligand>
</feature>
<dbReference type="EMBL" id="JABZGR010000048">
    <property type="protein sequence ID" value="MBF0971184.1"/>
    <property type="molecule type" value="Genomic_DNA"/>
</dbReference>
<feature type="binding site" evidence="4">
    <location>
        <position position="211"/>
    </location>
    <ligand>
        <name>NADP(+)</name>
        <dbReference type="ChEBI" id="CHEBI:58349"/>
    </ligand>
</feature>
<dbReference type="RefSeq" id="WP_303764744.1">
    <property type="nucleotide sequence ID" value="NZ_JABZGR010000048.1"/>
</dbReference>
<organism evidence="6 7">
    <name type="scientific">Alloprevotella tannerae</name>
    <dbReference type="NCBI Taxonomy" id="76122"/>
    <lineage>
        <taxon>Bacteria</taxon>
        <taxon>Pseudomonadati</taxon>
        <taxon>Bacteroidota</taxon>
        <taxon>Bacteroidia</taxon>
        <taxon>Bacteroidales</taxon>
        <taxon>Prevotellaceae</taxon>
        <taxon>Alloprevotella</taxon>
    </lineage>
</organism>
<evidence type="ECO:0000259" key="5">
    <source>
        <dbReference type="Pfam" id="PF08501"/>
    </source>
</evidence>
<dbReference type="Proteomes" id="UP000704068">
    <property type="component" value="Unassembled WGS sequence"/>
</dbReference>
<evidence type="ECO:0000256" key="4">
    <source>
        <dbReference type="HAMAP-Rule" id="MF_00222"/>
    </source>
</evidence>
<keyword evidence="2 4" id="KW-0560">Oxidoreductase</keyword>
<feature type="binding site" evidence="4">
    <location>
        <position position="108"/>
    </location>
    <ligand>
        <name>shikimate</name>
        <dbReference type="ChEBI" id="CHEBI:36208"/>
    </ligand>
</feature>
<comment type="caution">
    <text evidence="6">The sequence shown here is derived from an EMBL/GenBank/DDBJ whole genome shotgun (WGS) entry which is preliminary data.</text>
</comment>
<evidence type="ECO:0000256" key="3">
    <source>
        <dbReference type="ARBA" id="ARBA00023141"/>
    </source>
</evidence>
<dbReference type="InterPro" id="IPR022893">
    <property type="entry name" value="Shikimate_DH_fam"/>
</dbReference>
<dbReference type="GO" id="GO:0050661">
    <property type="term" value="F:NADP binding"/>
    <property type="evidence" value="ECO:0007669"/>
    <property type="project" value="TreeGrafter"/>
</dbReference>
<keyword evidence="4" id="KW-0521">NADP</keyword>
<name>A0A929RZ65_9BACT</name>
<dbReference type="InterPro" id="IPR036291">
    <property type="entry name" value="NAD(P)-bd_dom_sf"/>
</dbReference>
<dbReference type="Gene3D" id="3.40.50.720">
    <property type="entry name" value="NAD(P)-binding Rossmann-like Domain"/>
    <property type="match status" value="1"/>
</dbReference>
<sequence length="258" mass="29141">MWVKSNEGQQIYGLIGYPLGHSFSKDYFNKKFAQLRLNAFYENFELPSAHAFPELLQRTQNLRGLNVTLPYKEAIIPYLDALSPEAKAIQAVNVIRFTPQGLIGYNSDYYGFMTSLRPLLRPFDLRAVILGTGGAARAVGYALNLLGISVQFVSRTKRMGVITYEELADMKLLATTSLVINCTPLGMHPHTTTFPPLLYQEISSYHLLYDLIYNPAETLFLSRGKEQGAMTKNGLEMLHLQAEKAWDIWQEPFDASSF</sequence>
<dbReference type="InterPro" id="IPR013708">
    <property type="entry name" value="Shikimate_DH-bd_N"/>
</dbReference>
<dbReference type="PANTHER" id="PTHR21089">
    <property type="entry name" value="SHIKIMATE DEHYDROGENASE"/>
    <property type="match status" value="1"/>
</dbReference>
<feature type="binding site" evidence="4">
    <location>
        <position position="93"/>
    </location>
    <ligand>
        <name>shikimate</name>
        <dbReference type="ChEBI" id="CHEBI:36208"/>
    </ligand>
</feature>
<feature type="binding site" evidence="4">
    <location>
        <position position="68"/>
    </location>
    <ligand>
        <name>shikimate</name>
        <dbReference type="ChEBI" id="CHEBI:36208"/>
    </ligand>
</feature>
<dbReference type="InterPro" id="IPR046346">
    <property type="entry name" value="Aminoacid_DH-like_N_sf"/>
</dbReference>
<keyword evidence="4" id="KW-0028">Amino-acid biosynthesis</keyword>
<feature type="domain" description="Shikimate dehydrogenase substrate binding N-terminal" evidence="5">
    <location>
        <begin position="14"/>
        <end position="95"/>
    </location>
</feature>
<comment type="caution">
    <text evidence="4">Lacks conserved residue(s) required for the propagation of feature annotation.</text>
</comment>
<evidence type="ECO:0000313" key="7">
    <source>
        <dbReference type="Proteomes" id="UP000704068"/>
    </source>
</evidence>
<accession>A0A929RZ65</accession>
<dbReference type="CDD" id="cd01065">
    <property type="entry name" value="NAD_bind_Shikimate_DH"/>
    <property type="match status" value="1"/>
</dbReference>
<feature type="binding site" evidence="4">
    <location>
        <begin position="22"/>
        <end position="24"/>
    </location>
    <ligand>
        <name>shikimate</name>
        <dbReference type="ChEBI" id="CHEBI:36208"/>
    </ligand>
</feature>
<dbReference type="Gene3D" id="3.40.50.10860">
    <property type="entry name" value="Leucine Dehydrogenase, chain A, domain 1"/>
    <property type="match status" value="1"/>
</dbReference>
<dbReference type="PANTHER" id="PTHR21089:SF1">
    <property type="entry name" value="BIFUNCTIONAL 3-DEHYDROQUINATE DEHYDRATASE_SHIKIMATE DEHYDROGENASE, CHLOROPLASTIC"/>
    <property type="match status" value="1"/>
</dbReference>
<dbReference type="EC" id="1.1.1.25" evidence="4"/>
<comment type="similarity">
    <text evidence="4">Belongs to the shikimate dehydrogenase family.</text>
</comment>
<dbReference type="SUPFAM" id="SSF51735">
    <property type="entry name" value="NAD(P)-binding Rossmann-fold domains"/>
    <property type="match status" value="1"/>
</dbReference>
<comment type="catalytic activity">
    <reaction evidence="4">
        <text>shikimate + NADP(+) = 3-dehydroshikimate + NADPH + H(+)</text>
        <dbReference type="Rhea" id="RHEA:17737"/>
        <dbReference type="ChEBI" id="CHEBI:15378"/>
        <dbReference type="ChEBI" id="CHEBI:16630"/>
        <dbReference type="ChEBI" id="CHEBI:36208"/>
        <dbReference type="ChEBI" id="CHEBI:57783"/>
        <dbReference type="ChEBI" id="CHEBI:58349"/>
        <dbReference type="EC" id="1.1.1.25"/>
    </reaction>
</comment>
<dbReference type="AlphaFoldDB" id="A0A929RZ65"/>
<dbReference type="GO" id="GO:0008652">
    <property type="term" value="P:amino acid biosynthetic process"/>
    <property type="evidence" value="ECO:0007669"/>
    <property type="project" value="UniProtKB-KW"/>
</dbReference>
<evidence type="ECO:0000256" key="2">
    <source>
        <dbReference type="ARBA" id="ARBA00023002"/>
    </source>
</evidence>
<dbReference type="GO" id="GO:0009073">
    <property type="term" value="P:aromatic amino acid family biosynthetic process"/>
    <property type="evidence" value="ECO:0007669"/>
    <property type="project" value="UniProtKB-KW"/>
</dbReference>
<dbReference type="SUPFAM" id="SSF53223">
    <property type="entry name" value="Aminoacid dehydrogenase-like, N-terminal domain"/>
    <property type="match status" value="1"/>
</dbReference>
<evidence type="ECO:0000313" key="6">
    <source>
        <dbReference type="EMBL" id="MBF0971184.1"/>
    </source>
</evidence>
<dbReference type="Pfam" id="PF08501">
    <property type="entry name" value="Shikimate_dh_N"/>
    <property type="match status" value="1"/>
</dbReference>